<protein>
    <submittedName>
        <fullName evidence="6">Uncharacterized protein</fullName>
    </submittedName>
</protein>
<name>A0A8S3VM78_MYTED</name>
<gene>
    <name evidence="6" type="ORF">MEDL_68785</name>
</gene>
<dbReference type="InterPro" id="IPR012337">
    <property type="entry name" value="RNaseH-like_sf"/>
</dbReference>
<comment type="caution">
    <text evidence="6">The sequence shown here is derived from an EMBL/GenBank/DDBJ whole genome shotgun (WGS) entry which is preliminary data.</text>
</comment>
<organism evidence="6 7">
    <name type="scientific">Mytilus edulis</name>
    <name type="common">Blue mussel</name>
    <dbReference type="NCBI Taxonomy" id="6550"/>
    <lineage>
        <taxon>Eukaryota</taxon>
        <taxon>Metazoa</taxon>
        <taxon>Spiralia</taxon>
        <taxon>Lophotrochozoa</taxon>
        <taxon>Mollusca</taxon>
        <taxon>Bivalvia</taxon>
        <taxon>Autobranchia</taxon>
        <taxon>Pteriomorphia</taxon>
        <taxon>Mytilida</taxon>
        <taxon>Mytiloidea</taxon>
        <taxon>Mytilidae</taxon>
        <taxon>Mytilinae</taxon>
        <taxon>Mytilus</taxon>
    </lineage>
</organism>
<dbReference type="Proteomes" id="UP000683360">
    <property type="component" value="Unassembled WGS sequence"/>
</dbReference>
<evidence type="ECO:0000256" key="4">
    <source>
        <dbReference type="ARBA" id="ARBA00022833"/>
    </source>
</evidence>
<dbReference type="GO" id="GO:0005634">
    <property type="term" value="C:nucleus"/>
    <property type="evidence" value="ECO:0007669"/>
    <property type="project" value="UniProtKB-SubCell"/>
</dbReference>
<keyword evidence="2" id="KW-0479">Metal-binding</keyword>
<evidence type="ECO:0000313" key="6">
    <source>
        <dbReference type="EMBL" id="CAG2257472.1"/>
    </source>
</evidence>
<evidence type="ECO:0000256" key="5">
    <source>
        <dbReference type="ARBA" id="ARBA00023242"/>
    </source>
</evidence>
<keyword evidence="3" id="KW-0863">Zinc-finger</keyword>
<dbReference type="AlphaFoldDB" id="A0A8S3VM78"/>
<dbReference type="SUPFAM" id="SSF53098">
    <property type="entry name" value="Ribonuclease H-like"/>
    <property type="match status" value="1"/>
</dbReference>
<keyword evidence="5" id="KW-0539">Nucleus</keyword>
<proteinExistence type="predicted"/>
<evidence type="ECO:0000256" key="3">
    <source>
        <dbReference type="ARBA" id="ARBA00022771"/>
    </source>
</evidence>
<keyword evidence="7" id="KW-1185">Reference proteome</keyword>
<dbReference type="OrthoDB" id="10023994at2759"/>
<dbReference type="SUPFAM" id="SSF140996">
    <property type="entry name" value="Hermes dimerisation domain"/>
    <property type="match status" value="1"/>
</dbReference>
<dbReference type="GO" id="GO:0008270">
    <property type="term" value="F:zinc ion binding"/>
    <property type="evidence" value="ECO:0007669"/>
    <property type="project" value="UniProtKB-KW"/>
</dbReference>
<keyword evidence="4" id="KW-0862">Zinc</keyword>
<evidence type="ECO:0000256" key="1">
    <source>
        <dbReference type="ARBA" id="ARBA00004123"/>
    </source>
</evidence>
<accession>A0A8S3VM78</accession>
<dbReference type="PANTHER" id="PTHR46481:SF10">
    <property type="entry name" value="ZINC FINGER BED DOMAIN-CONTAINING PROTEIN 39"/>
    <property type="match status" value="1"/>
</dbReference>
<sequence length="177" mass="20311">MAITNMIVKDYLPLSIVQGERFLNLMNTVIPDYQVPSRNTIRSRIDNLHDEQKNNLNRELKKLIHGLLRRTTFIEQSNKVSDVSTVLKDFNVTTYMSTEQHISTSQLYPIVCGLLEKSLNSSDTDNSVVRQVKSTLANEIKQRFKPTDDNIGNQTPIVASILDPRYKRLTFLDKNQS</sequence>
<dbReference type="InterPro" id="IPR052035">
    <property type="entry name" value="ZnF_BED_domain_contain"/>
</dbReference>
<evidence type="ECO:0000256" key="2">
    <source>
        <dbReference type="ARBA" id="ARBA00022723"/>
    </source>
</evidence>
<reference evidence="6" key="1">
    <citation type="submission" date="2021-03" db="EMBL/GenBank/DDBJ databases">
        <authorList>
            <person name="Bekaert M."/>
        </authorList>
    </citation>
    <scope>NUCLEOTIDE SEQUENCE</scope>
</reference>
<comment type="subcellular location">
    <subcellularLocation>
        <location evidence="1">Nucleus</location>
    </subcellularLocation>
</comment>
<evidence type="ECO:0000313" key="7">
    <source>
        <dbReference type="Proteomes" id="UP000683360"/>
    </source>
</evidence>
<dbReference type="PANTHER" id="PTHR46481">
    <property type="entry name" value="ZINC FINGER BED DOMAIN-CONTAINING PROTEIN 4"/>
    <property type="match status" value="1"/>
</dbReference>
<dbReference type="EMBL" id="CAJPWZ010003330">
    <property type="protein sequence ID" value="CAG2257472.1"/>
    <property type="molecule type" value="Genomic_DNA"/>
</dbReference>